<dbReference type="Proteomes" id="UP000030748">
    <property type="component" value="Unassembled WGS sequence"/>
</dbReference>
<dbReference type="PhylomeDB" id="A0A022R012"/>
<dbReference type="InterPro" id="IPR001810">
    <property type="entry name" value="F-box_dom"/>
</dbReference>
<accession>A0A022R012</accession>
<dbReference type="Pfam" id="PF12937">
    <property type="entry name" value="F-box-like"/>
    <property type="match status" value="1"/>
</dbReference>
<dbReference type="AlphaFoldDB" id="A0A022R012"/>
<evidence type="ECO:0000259" key="1">
    <source>
        <dbReference type="PROSITE" id="PS50181"/>
    </source>
</evidence>
<name>A0A022R012_ERYGU</name>
<dbReference type="SMART" id="SM00256">
    <property type="entry name" value="FBOX"/>
    <property type="match status" value="1"/>
</dbReference>
<dbReference type="CDD" id="cd09917">
    <property type="entry name" value="F-box_SF"/>
    <property type="match status" value="1"/>
</dbReference>
<dbReference type="SUPFAM" id="SSF81383">
    <property type="entry name" value="F-box domain"/>
    <property type="match status" value="1"/>
</dbReference>
<gene>
    <name evidence="2" type="ORF">MIMGU_mgv1a012250mg</name>
</gene>
<dbReference type="Gene3D" id="1.20.1280.50">
    <property type="match status" value="1"/>
</dbReference>
<dbReference type="PROSITE" id="PS50181">
    <property type="entry name" value="FBOX"/>
    <property type="match status" value="1"/>
</dbReference>
<organism evidence="2 3">
    <name type="scientific">Erythranthe guttata</name>
    <name type="common">Yellow monkey flower</name>
    <name type="synonym">Mimulus guttatus</name>
    <dbReference type="NCBI Taxonomy" id="4155"/>
    <lineage>
        <taxon>Eukaryota</taxon>
        <taxon>Viridiplantae</taxon>
        <taxon>Streptophyta</taxon>
        <taxon>Embryophyta</taxon>
        <taxon>Tracheophyta</taxon>
        <taxon>Spermatophyta</taxon>
        <taxon>Magnoliopsida</taxon>
        <taxon>eudicotyledons</taxon>
        <taxon>Gunneridae</taxon>
        <taxon>Pentapetalae</taxon>
        <taxon>asterids</taxon>
        <taxon>lamiids</taxon>
        <taxon>Lamiales</taxon>
        <taxon>Phrymaceae</taxon>
        <taxon>Erythranthe</taxon>
    </lineage>
</organism>
<keyword evidence="3" id="KW-1185">Reference proteome</keyword>
<proteinExistence type="predicted"/>
<evidence type="ECO:0000313" key="2">
    <source>
        <dbReference type="EMBL" id="EYU32150.1"/>
    </source>
</evidence>
<feature type="domain" description="F-box" evidence="1">
    <location>
        <begin position="30"/>
        <end position="77"/>
    </location>
</feature>
<dbReference type="PANTHER" id="PTHR31672">
    <property type="entry name" value="BNACNNG10540D PROTEIN"/>
    <property type="match status" value="1"/>
</dbReference>
<dbReference type="EMBL" id="KI630880">
    <property type="protein sequence ID" value="EYU32150.1"/>
    <property type="molecule type" value="Genomic_DNA"/>
</dbReference>
<dbReference type="InterPro" id="IPR050796">
    <property type="entry name" value="SCF_F-box_component"/>
</dbReference>
<evidence type="ECO:0000313" key="3">
    <source>
        <dbReference type="Proteomes" id="UP000030748"/>
    </source>
</evidence>
<sequence length="256" mass="30019">MAAAGVKSKDTLRRRSRPYYFRVCKRNKNSQIMDSLPDELLFHILLQLPAEDIPNAAVVCRKWYRTTRARDFVHAHRSHHSVSGLVIHELTTDRLNCHPPDTHTHVLTLNVDTETMTKYTLPQSPQGGYERRPKFYFSAGKSLSLFVLASDLYLEGWDMKSESGEWTKLYNIDFTPRKCEFERFHSDKYSHVPFALLPFGWIKFREVLAFHFSYPSSVCTAYNLVTQEFHFFELGSDARYHEFVPHTINYLEWLST</sequence>
<protein>
    <recommendedName>
        <fullName evidence="1">F-box domain-containing protein</fullName>
    </recommendedName>
</protein>
<reference evidence="2 3" key="1">
    <citation type="journal article" date="2013" name="Proc. Natl. Acad. Sci. U.S.A.">
        <title>Fine-scale variation in meiotic recombination in Mimulus inferred from population shotgun sequencing.</title>
        <authorList>
            <person name="Hellsten U."/>
            <person name="Wright K.M."/>
            <person name="Jenkins J."/>
            <person name="Shu S."/>
            <person name="Yuan Y."/>
            <person name="Wessler S.R."/>
            <person name="Schmutz J."/>
            <person name="Willis J.H."/>
            <person name="Rokhsar D.S."/>
        </authorList>
    </citation>
    <scope>NUCLEOTIDE SEQUENCE [LARGE SCALE GENOMIC DNA]</scope>
    <source>
        <strain evidence="3">cv. DUN x IM62</strain>
    </source>
</reference>
<dbReference type="InterPro" id="IPR036047">
    <property type="entry name" value="F-box-like_dom_sf"/>
</dbReference>